<keyword evidence="2 3" id="KW-0732">Signal</keyword>
<evidence type="ECO:0000313" key="6">
    <source>
        <dbReference type="Proteomes" id="UP000238071"/>
    </source>
</evidence>
<accession>A0A2S6GM15</accession>
<evidence type="ECO:0000256" key="1">
    <source>
        <dbReference type="ARBA" id="ARBA00010333"/>
    </source>
</evidence>
<dbReference type="Proteomes" id="UP000238071">
    <property type="component" value="Unassembled WGS sequence"/>
</dbReference>
<dbReference type="AlphaFoldDB" id="A0A2S6GM15"/>
<dbReference type="PANTHER" id="PTHR35936">
    <property type="entry name" value="MEMBRANE-BOUND LYTIC MUREIN TRANSGLYCOSYLASE F"/>
    <property type="match status" value="1"/>
</dbReference>
<dbReference type="Pfam" id="PF00497">
    <property type="entry name" value="SBP_bac_3"/>
    <property type="match status" value="1"/>
</dbReference>
<dbReference type="PANTHER" id="PTHR35936:SF36">
    <property type="entry name" value="ABC TRANSPORTER ARGININE-BINDING PROTEIN 1"/>
    <property type="match status" value="1"/>
</dbReference>
<reference evidence="5 6" key="1">
    <citation type="submission" date="2018-02" db="EMBL/GenBank/DDBJ databases">
        <title>Subsurface microbial communities from deep shales in Ohio and West Virginia, USA.</title>
        <authorList>
            <person name="Wrighton K."/>
        </authorList>
    </citation>
    <scope>NUCLEOTIDE SEQUENCE [LARGE SCALE GENOMIC DNA]</scope>
    <source>
        <strain evidence="5 6">OWC-G53F</strain>
    </source>
</reference>
<dbReference type="PROSITE" id="PS51257">
    <property type="entry name" value="PROKAR_LIPOPROTEIN"/>
    <property type="match status" value="1"/>
</dbReference>
<comment type="caution">
    <text evidence="5">The sequence shown here is derived from an EMBL/GenBank/DDBJ whole genome shotgun (WGS) entry which is preliminary data.</text>
</comment>
<name>A0A2S6GM15_9GAMM</name>
<dbReference type="Gene3D" id="3.40.190.10">
    <property type="entry name" value="Periplasmic binding protein-like II"/>
    <property type="match status" value="2"/>
</dbReference>
<feature type="chain" id="PRO_5015610945" evidence="3">
    <location>
        <begin position="21"/>
        <end position="255"/>
    </location>
</feature>
<proteinExistence type="inferred from homology"/>
<evidence type="ECO:0000313" key="5">
    <source>
        <dbReference type="EMBL" id="PPK66265.1"/>
    </source>
</evidence>
<keyword evidence="6" id="KW-1185">Reference proteome</keyword>
<dbReference type="EMBL" id="PTIY01000017">
    <property type="protein sequence ID" value="PPK66265.1"/>
    <property type="molecule type" value="Genomic_DNA"/>
</dbReference>
<evidence type="ECO:0000256" key="3">
    <source>
        <dbReference type="SAM" id="SignalP"/>
    </source>
</evidence>
<dbReference type="SUPFAM" id="SSF53850">
    <property type="entry name" value="Periplasmic binding protein-like II"/>
    <property type="match status" value="1"/>
</dbReference>
<comment type="similarity">
    <text evidence="1">Belongs to the bacterial solute-binding protein 3 family.</text>
</comment>
<protein>
    <submittedName>
        <fullName evidence="5">Amino acid ABC transporter substrate-binding protein (PAAT family)</fullName>
    </submittedName>
</protein>
<gene>
    <name evidence="5" type="ORF">B0F88_1174</name>
</gene>
<sequence>MFGLNKKYWLMGLLSLCVLALIGCEQPQEQTNIVKVAVSSTSPPMLYEENGVIKGSDLEIFDGYCQSKGLAMQVTAYDWQGMLGAVSSGQADVAFSGISITDKRKEAMDFSQPYYDNAWHLVSLKSRNIKINDLAELKKYSIGYPRGMAYNDLIKNELEPKGYYSLSQVKLYPTYTEVAADLQNGNLDLAFIEEPVLANYKSKLNLPFESSYVFTGFDKYGFAFAKGSKMREDFDLYLNQLGPEKIKAIMDKWMK</sequence>
<evidence type="ECO:0000256" key="2">
    <source>
        <dbReference type="ARBA" id="ARBA00022729"/>
    </source>
</evidence>
<dbReference type="SMART" id="SM00062">
    <property type="entry name" value="PBPb"/>
    <property type="match status" value="1"/>
</dbReference>
<feature type="signal peptide" evidence="3">
    <location>
        <begin position="1"/>
        <end position="20"/>
    </location>
</feature>
<organism evidence="5 6">
    <name type="scientific">Methylobacter tundripaludum</name>
    <dbReference type="NCBI Taxonomy" id="173365"/>
    <lineage>
        <taxon>Bacteria</taxon>
        <taxon>Pseudomonadati</taxon>
        <taxon>Pseudomonadota</taxon>
        <taxon>Gammaproteobacteria</taxon>
        <taxon>Methylococcales</taxon>
        <taxon>Methylococcaceae</taxon>
        <taxon>Methylobacter</taxon>
    </lineage>
</organism>
<feature type="domain" description="Solute-binding protein family 3/N-terminal" evidence="4">
    <location>
        <begin position="33"/>
        <end position="255"/>
    </location>
</feature>
<evidence type="ECO:0000259" key="4">
    <source>
        <dbReference type="SMART" id="SM00062"/>
    </source>
</evidence>
<dbReference type="InterPro" id="IPR001638">
    <property type="entry name" value="Solute-binding_3/MltF_N"/>
</dbReference>